<dbReference type="FunFam" id="3.40.50.300:FF:000032">
    <property type="entry name" value="Export ABC transporter ATP-binding protein"/>
    <property type="match status" value="1"/>
</dbReference>
<dbReference type="EMBL" id="JXJU01000009">
    <property type="protein sequence ID" value="PCR99351.1"/>
    <property type="molecule type" value="Genomic_DNA"/>
</dbReference>
<gene>
    <name evidence="7" type="ORF">RT41_GL001992</name>
</gene>
<evidence type="ECO:0000256" key="3">
    <source>
        <dbReference type="ARBA" id="ARBA00022741"/>
    </source>
</evidence>
<keyword evidence="5" id="KW-0029">Amino-acid transport</keyword>
<keyword evidence="3" id="KW-0547">Nucleotide-binding</keyword>
<organism evidence="7 8">
    <name type="scientific">Lactococcus fujiensis JCM 16395</name>
    <dbReference type="NCBI Taxonomy" id="1291764"/>
    <lineage>
        <taxon>Bacteria</taxon>
        <taxon>Bacillati</taxon>
        <taxon>Bacillota</taxon>
        <taxon>Bacilli</taxon>
        <taxon>Lactobacillales</taxon>
        <taxon>Streptococcaceae</taxon>
        <taxon>Lactococcus</taxon>
    </lineage>
</organism>
<dbReference type="Proteomes" id="UP000218181">
    <property type="component" value="Unassembled WGS sequence"/>
</dbReference>
<dbReference type="STRING" id="1291764.GCA_001311235_01450"/>
<proteinExistence type="inferred from homology"/>
<name>A0A2A5RJN7_9LACT</name>
<sequence>MLLEVKHLKKIFKTRFSKEETTALVDIDFGVEDGEYIAIMGESGSGKTTLLNILSTLEKPTQGQVLLNGKNITAIKEQDISAFRRDHLGFVFQDFNLLDTLSVRDNIYLPLVLSKEKVEVMKTRLDILAPQLHINELLEKQPFELSGGQKQRVAIARALISQPDLVLADEPTAALDFKNSENLLTLFEEINQSGQTIIMVTHSSLAASHAKRVLFIKDGVLYHQLYRGEKNSQDFAKEITLSMTAFLGGDENAEF</sequence>
<dbReference type="PROSITE" id="PS50893">
    <property type="entry name" value="ABC_TRANSPORTER_2"/>
    <property type="match status" value="1"/>
</dbReference>
<dbReference type="GO" id="GO:0006865">
    <property type="term" value="P:amino acid transport"/>
    <property type="evidence" value="ECO:0007669"/>
    <property type="project" value="UniProtKB-KW"/>
</dbReference>
<keyword evidence="8" id="KW-1185">Reference proteome</keyword>
<keyword evidence="2" id="KW-0813">Transport</keyword>
<dbReference type="GO" id="GO:0005524">
    <property type="term" value="F:ATP binding"/>
    <property type="evidence" value="ECO:0007669"/>
    <property type="project" value="UniProtKB-KW"/>
</dbReference>
<dbReference type="SMART" id="SM00382">
    <property type="entry name" value="AAA"/>
    <property type="match status" value="1"/>
</dbReference>
<dbReference type="GO" id="GO:0016887">
    <property type="term" value="F:ATP hydrolysis activity"/>
    <property type="evidence" value="ECO:0007669"/>
    <property type="project" value="InterPro"/>
</dbReference>
<evidence type="ECO:0000256" key="5">
    <source>
        <dbReference type="ARBA" id="ARBA00022970"/>
    </source>
</evidence>
<evidence type="ECO:0000256" key="4">
    <source>
        <dbReference type="ARBA" id="ARBA00022840"/>
    </source>
</evidence>
<comment type="caution">
    <text evidence="7">The sequence shown here is derived from an EMBL/GenBank/DDBJ whole genome shotgun (WGS) entry which is preliminary data.</text>
</comment>
<reference evidence="7 8" key="1">
    <citation type="submission" date="2014-12" db="EMBL/GenBank/DDBJ databases">
        <title>Draft genome sequences of 10 type strains of Lactococcus.</title>
        <authorList>
            <person name="Sun Z."/>
            <person name="Zhong Z."/>
            <person name="Liu W."/>
            <person name="Zhang W."/>
            <person name="Zhang H."/>
        </authorList>
    </citation>
    <scope>NUCLEOTIDE SEQUENCE [LARGE SCALE GENOMIC DNA]</scope>
    <source>
        <strain evidence="7 8">JCM 16395</strain>
    </source>
</reference>
<accession>A0A2A5RJN7</accession>
<dbReference type="InterPro" id="IPR003593">
    <property type="entry name" value="AAA+_ATPase"/>
</dbReference>
<dbReference type="InterPro" id="IPR003439">
    <property type="entry name" value="ABC_transporter-like_ATP-bd"/>
</dbReference>
<dbReference type="RefSeq" id="WP_054639333.1">
    <property type="nucleotide sequence ID" value="NZ_BBAL01000004.1"/>
</dbReference>
<dbReference type="InterPro" id="IPR017871">
    <property type="entry name" value="ABC_transporter-like_CS"/>
</dbReference>
<feature type="domain" description="ABC transporter" evidence="6">
    <location>
        <begin position="6"/>
        <end position="243"/>
    </location>
</feature>
<protein>
    <submittedName>
        <fullName evidence="7">ABC transporter ATP-binding protein</fullName>
    </submittedName>
</protein>
<evidence type="ECO:0000256" key="2">
    <source>
        <dbReference type="ARBA" id="ARBA00022448"/>
    </source>
</evidence>
<comment type="similarity">
    <text evidence="1">Belongs to the ABC transporter superfamily.</text>
</comment>
<evidence type="ECO:0000259" key="6">
    <source>
        <dbReference type="PROSITE" id="PS50893"/>
    </source>
</evidence>
<dbReference type="PANTHER" id="PTHR42798:SF7">
    <property type="entry name" value="ALPHA-D-RIBOSE 1-METHYLPHOSPHONATE 5-TRIPHOSPHATE SYNTHASE SUBUNIT PHNL"/>
    <property type="match status" value="1"/>
</dbReference>
<dbReference type="Pfam" id="PF00005">
    <property type="entry name" value="ABC_tran"/>
    <property type="match status" value="1"/>
</dbReference>
<dbReference type="Gene3D" id="3.40.50.300">
    <property type="entry name" value="P-loop containing nucleotide triphosphate hydrolases"/>
    <property type="match status" value="1"/>
</dbReference>
<dbReference type="InterPro" id="IPR017911">
    <property type="entry name" value="MacB-like_ATP-bd"/>
</dbReference>
<keyword evidence="4 7" id="KW-0067">ATP-binding</keyword>
<dbReference type="GO" id="GO:0098796">
    <property type="term" value="C:membrane protein complex"/>
    <property type="evidence" value="ECO:0007669"/>
    <property type="project" value="UniProtKB-ARBA"/>
</dbReference>
<dbReference type="AlphaFoldDB" id="A0A2A5RJN7"/>
<dbReference type="OrthoDB" id="9791546at2"/>
<evidence type="ECO:0000313" key="7">
    <source>
        <dbReference type="EMBL" id="PCR99351.1"/>
    </source>
</evidence>
<evidence type="ECO:0000256" key="1">
    <source>
        <dbReference type="ARBA" id="ARBA00005417"/>
    </source>
</evidence>
<dbReference type="CDD" id="cd03255">
    <property type="entry name" value="ABC_MJ0796_LolCDE_FtsE"/>
    <property type="match status" value="1"/>
</dbReference>
<evidence type="ECO:0000313" key="8">
    <source>
        <dbReference type="Proteomes" id="UP000218181"/>
    </source>
</evidence>
<dbReference type="InterPro" id="IPR027417">
    <property type="entry name" value="P-loop_NTPase"/>
</dbReference>
<dbReference type="PANTHER" id="PTHR42798">
    <property type="entry name" value="LIPOPROTEIN-RELEASING SYSTEM ATP-BINDING PROTEIN LOLD"/>
    <property type="match status" value="1"/>
</dbReference>
<dbReference type="SUPFAM" id="SSF52540">
    <property type="entry name" value="P-loop containing nucleoside triphosphate hydrolases"/>
    <property type="match status" value="1"/>
</dbReference>
<dbReference type="PROSITE" id="PS00211">
    <property type="entry name" value="ABC_TRANSPORTER_1"/>
    <property type="match status" value="1"/>
</dbReference>
<dbReference type="GO" id="GO:0022857">
    <property type="term" value="F:transmembrane transporter activity"/>
    <property type="evidence" value="ECO:0007669"/>
    <property type="project" value="UniProtKB-ARBA"/>
</dbReference>